<protein>
    <submittedName>
        <fullName evidence="2">Uncharacterized protein</fullName>
    </submittedName>
</protein>
<name>A0A0V1M5J3_9BILA</name>
<evidence type="ECO:0000256" key="1">
    <source>
        <dbReference type="SAM" id="MobiDB-lite"/>
    </source>
</evidence>
<dbReference type="AlphaFoldDB" id="A0A0V1M5J3"/>
<accession>A0A0V1M5J3</accession>
<proteinExistence type="predicted"/>
<evidence type="ECO:0000313" key="2">
    <source>
        <dbReference type="EMBL" id="KRZ66959.1"/>
    </source>
</evidence>
<feature type="region of interest" description="Disordered" evidence="1">
    <location>
        <begin position="33"/>
        <end position="57"/>
    </location>
</feature>
<comment type="caution">
    <text evidence="2">The sequence shown here is derived from an EMBL/GenBank/DDBJ whole genome shotgun (WGS) entry which is preliminary data.</text>
</comment>
<dbReference type="EMBL" id="JYDO01000216">
    <property type="protein sequence ID" value="KRZ66959.1"/>
    <property type="molecule type" value="Genomic_DNA"/>
</dbReference>
<sequence>MTHPCHLVWATSNRFVVYEPPMVDQSVRSIVGRNVKSGRQPRGFDTQKPEVQKEKTC</sequence>
<keyword evidence="3" id="KW-1185">Reference proteome</keyword>
<dbReference type="Proteomes" id="UP000054843">
    <property type="component" value="Unassembled WGS sequence"/>
</dbReference>
<gene>
    <name evidence="2" type="ORF">T10_10205</name>
</gene>
<feature type="compositionally biased region" description="Basic and acidic residues" evidence="1">
    <location>
        <begin position="45"/>
        <end position="57"/>
    </location>
</feature>
<evidence type="ECO:0000313" key="3">
    <source>
        <dbReference type="Proteomes" id="UP000054843"/>
    </source>
</evidence>
<organism evidence="2 3">
    <name type="scientific">Trichinella papuae</name>
    <dbReference type="NCBI Taxonomy" id="268474"/>
    <lineage>
        <taxon>Eukaryota</taxon>
        <taxon>Metazoa</taxon>
        <taxon>Ecdysozoa</taxon>
        <taxon>Nematoda</taxon>
        <taxon>Enoplea</taxon>
        <taxon>Dorylaimia</taxon>
        <taxon>Trichinellida</taxon>
        <taxon>Trichinellidae</taxon>
        <taxon>Trichinella</taxon>
    </lineage>
</organism>
<reference evidence="2 3" key="1">
    <citation type="submission" date="2015-01" db="EMBL/GenBank/DDBJ databases">
        <title>Evolution of Trichinella species and genotypes.</title>
        <authorList>
            <person name="Korhonen P.K."/>
            <person name="Edoardo P."/>
            <person name="Giuseppe L.R."/>
            <person name="Gasser R.B."/>
        </authorList>
    </citation>
    <scope>NUCLEOTIDE SEQUENCE [LARGE SCALE GENOMIC DNA]</scope>
    <source>
        <strain evidence="2">ISS1980</strain>
    </source>
</reference>